<reference evidence="8 9" key="1">
    <citation type="submission" date="2020-08" db="EMBL/GenBank/DDBJ databases">
        <title>Genomic Encyclopedia of Type Strains, Phase IV (KMG-IV): sequencing the most valuable type-strain genomes for metagenomic binning, comparative biology and taxonomic classification.</title>
        <authorList>
            <person name="Goeker M."/>
        </authorList>
    </citation>
    <scope>NUCLEOTIDE SEQUENCE [LARGE SCALE GENOMIC DNA]</scope>
    <source>
        <strain evidence="8 9">DSM 102255</strain>
    </source>
</reference>
<evidence type="ECO:0000256" key="4">
    <source>
        <dbReference type="PROSITE-ProRule" id="PRU00169"/>
    </source>
</evidence>
<dbReference type="SMART" id="SM00388">
    <property type="entry name" value="HisKA"/>
    <property type="match status" value="1"/>
</dbReference>
<dbReference type="InterPro" id="IPR036097">
    <property type="entry name" value="HisK_dim/P_sf"/>
</dbReference>
<evidence type="ECO:0000259" key="7">
    <source>
        <dbReference type="PROSITE" id="PS50110"/>
    </source>
</evidence>
<feature type="domain" description="Histidine kinase" evidence="6">
    <location>
        <begin position="251"/>
        <end position="476"/>
    </location>
</feature>
<dbReference type="PRINTS" id="PR00344">
    <property type="entry name" value="BCTRLSENSOR"/>
</dbReference>
<evidence type="ECO:0000313" key="8">
    <source>
        <dbReference type="EMBL" id="MBB6124142.1"/>
    </source>
</evidence>
<dbReference type="GO" id="GO:0000155">
    <property type="term" value="F:phosphorelay sensor kinase activity"/>
    <property type="evidence" value="ECO:0007669"/>
    <property type="project" value="InterPro"/>
</dbReference>
<keyword evidence="9" id="KW-1185">Reference proteome</keyword>
<feature type="transmembrane region" description="Helical" evidence="5">
    <location>
        <begin position="178"/>
        <end position="198"/>
    </location>
</feature>
<evidence type="ECO:0000256" key="2">
    <source>
        <dbReference type="ARBA" id="ARBA00012438"/>
    </source>
</evidence>
<dbReference type="SMART" id="SM00387">
    <property type="entry name" value="HATPase_c"/>
    <property type="match status" value="1"/>
</dbReference>
<keyword evidence="8" id="KW-0418">Kinase</keyword>
<dbReference type="EC" id="2.7.13.3" evidence="2"/>
<dbReference type="CDD" id="cd19410">
    <property type="entry name" value="HK9-like_sensor"/>
    <property type="match status" value="1"/>
</dbReference>
<dbReference type="Pfam" id="PF00072">
    <property type="entry name" value="Response_reg"/>
    <property type="match status" value="1"/>
</dbReference>
<gene>
    <name evidence="8" type="ORF">FHS92_001871</name>
</gene>
<comment type="catalytic activity">
    <reaction evidence="1">
        <text>ATP + protein L-histidine = ADP + protein N-phospho-L-histidine.</text>
        <dbReference type="EC" id="2.7.13.3"/>
    </reaction>
</comment>
<dbReference type="InterPro" id="IPR005467">
    <property type="entry name" value="His_kinase_dom"/>
</dbReference>
<evidence type="ECO:0000256" key="5">
    <source>
        <dbReference type="SAM" id="Phobius"/>
    </source>
</evidence>
<sequence>MLTVRNDRSIRALAIGYGLLVLSVSAAIWVSVLQRKAFDMVEHTMRVEMTLGSVETHIQQAESAQRGYLLVHDERYLDMFQQALAALPADFRELRGLVADNPGQIQRLGQLSEIVGLRRASLLQVLAMDRAGQPPDAERIRRGRQLMDRVDAVVQEMRGEERRLLEERTTYAHGQWQLGLAGLVVSALVLLALGIFALRHARILLAETTASRDAYAVAHEQLVDEVKQRHAAEEQMRQMQKTEALGQLTGGIAHDFNNMLGVVIGSLDIARLRLAGQAEPRALRSLDNAMEGAQRAAQLTARLLAFSRQQPLEPKALDANRLVSGMSDLLHRTTGDHIRVETVMGAGIWTCFADVSQLENAVLNLCVNARDAMPDGGRMTIETTNAALDDRYAATHTEVRPGQYVMISVSDTGAGMPADVIDRAFDPFFTTKGVGKGTGLGLSQVFGFVKQSHGHVKIYSEVGQGTTVKIYLPRYYGSQPVMSSPDAQLSTDLLPRARGNEAILIVEDEERVRQVAVEALRDLGYHIVQAGDATQALALLAIQPHIDLLFTDIVMPDINGRRLAEQAVTQRPGLKVLYTTGYTRNAIVHNGMLDPGLNFLAKPFTVEQLAVKVRQVLDNTP</sequence>
<keyword evidence="5" id="KW-1133">Transmembrane helix</keyword>
<name>A0A841J1B6_9SPHN</name>
<keyword evidence="3 4" id="KW-0597">Phosphoprotein</keyword>
<proteinExistence type="predicted"/>
<dbReference type="Proteomes" id="UP000552700">
    <property type="component" value="Unassembled WGS sequence"/>
</dbReference>
<evidence type="ECO:0000256" key="3">
    <source>
        <dbReference type="ARBA" id="ARBA00022553"/>
    </source>
</evidence>
<accession>A0A841J1B6</accession>
<dbReference type="CDD" id="cd16919">
    <property type="entry name" value="HATPase_CckA-like"/>
    <property type="match status" value="1"/>
</dbReference>
<dbReference type="InterPro" id="IPR003594">
    <property type="entry name" value="HATPase_dom"/>
</dbReference>
<protein>
    <recommendedName>
        <fullName evidence="2">histidine kinase</fullName>
        <ecNumber evidence="2">2.7.13.3</ecNumber>
    </recommendedName>
</protein>
<dbReference type="SUPFAM" id="SSF47384">
    <property type="entry name" value="Homodimeric domain of signal transducing histidine kinase"/>
    <property type="match status" value="1"/>
</dbReference>
<dbReference type="SUPFAM" id="SSF55874">
    <property type="entry name" value="ATPase domain of HSP90 chaperone/DNA topoisomerase II/histidine kinase"/>
    <property type="match status" value="1"/>
</dbReference>
<dbReference type="InterPro" id="IPR007891">
    <property type="entry name" value="CHASE3"/>
</dbReference>
<dbReference type="InterPro" id="IPR003661">
    <property type="entry name" value="HisK_dim/P_dom"/>
</dbReference>
<feature type="domain" description="Response regulatory" evidence="7">
    <location>
        <begin position="502"/>
        <end position="617"/>
    </location>
</feature>
<evidence type="ECO:0000313" key="9">
    <source>
        <dbReference type="Proteomes" id="UP000552700"/>
    </source>
</evidence>
<keyword evidence="5" id="KW-0472">Membrane</keyword>
<dbReference type="EMBL" id="JACIJP010000002">
    <property type="protein sequence ID" value="MBB6124142.1"/>
    <property type="molecule type" value="Genomic_DNA"/>
</dbReference>
<organism evidence="8 9">
    <name type="scientific">Sphingobium subterraneum</name>
    <dbReference type="NCBI Taxonomy" id="627688"/>
    <lineage>
        <taxon>Bacteria</taxon>
        <taxon>Pseudomonadati</taxon>
        <taxon>Pseudomonadota</taxon>
        <taxon>Alphaproteobacteria</taxon>
        <taxon>Sphingomonadales</taxon>
        <taxon>Sphingomonadaceae</taxon>
        <taxon>Sphingobium</taxon>
    </lineage>
</organism>
<feature type="modified residue" description="4-aspartylphosphate" evidence="4">
    <location>
        <position position="552"/>
    </location>
</feature>
<comment type="caution">
    <text evidence="8">The sequence shown here is derived from an EMBL/GenBank/DDBJ whole genome shotgun (WGS) entry which is preliminary data.</text>
</comment>
<dbReference type="PROSITE" id="PS50110">
    <property type="entry name" value="RESPONSE_REGULATORY"/>
    <property type="match status" value="1"/>
</dbReference>
<dbReference type="SMART" id="SM00448">
    <property type="entry name" value="REC"/>
    <property type="match status" value="1"/>
</dbReference>
<keyword evidence="8" id="KW-0808">Transferase</keyword>
<dbReference type="InterPro" id="IPR001789">
    <property type="entry name" value="Sig_transdc_resp-reg_receiver"/>
</dbReference>
<dbReference type="Pfam" id="PF05227">
    <property type="entry name" value="CHASE3"/>
    <property type="match status" value="1"/>
</dbReference>
<dbReference type="Gene3D" id="3.30.565.10">
    <property type="entry name" value="Histidine kinase-like ATPase, C-terminal domain"/>
    <property type="match status" value="1"/>
</dbReference>
<dbReference type="PANTHER" id="PTHR43065">
    <property type="entry name" value="SENSOR HISTIDINE KINASE"/>
    <property type="match status" value="1"/>
</dbReference>
<evidence type="ECO:0000259" key="6">
    <source>
        <dbReference type="PROSITE" id="PS50109"/>
    </source>
</evidence>
<dbReference type="InterPro" id="IPR036890">
    <property type="entry name" value="HATPase_C_sf"/>
</dbReference>
<dbReference type="Gene3D" id="3.40.50.2300">
    <property type="match status" value="1"/>
</dbReference>
<dbReference type="PANTHER" id="PTHR43065:SF49">
    <property type="entry name" value="HISTIDINE KINASE"/>
    <property type="match status" value="1"/>
</dbReference>
<dbReference type="PROSITE" id="PS50109">
    <property type="entry name" value="HIS_KIN"/>
    <property type="match status" value="1"/>
</dbReference>
<dbReference type="InterPro" id="IPR011006">
    <property type="entry name" value="CheY-like_superfamily"/>
</dbReference>
<dbReference type="Gene3D" id="1.10.287.130">
    <property type="match status" value="1"/>
</dbReference>
<keyword evidence="5" id="KW-0812">Transmembrane</keyword>
<dbReference type="RefSeq" id="WP_184079824.1">
    <property type="nucleotide sequence ID" value="NZ_JACIJP010000002.1"/>
</dbReference>
<feature type="transmembrane region" description="Helical" evidence="5">
    <location>
        <begin position="12"/>
        <end position="33"/>
    </location>
</feature>
<dbReference type="SUPFAM" id="SSF52172">
    <property type="entry name" value="CheY-like"/>
    <property type="match status" value="1"/>
</dbReference>
<dbReference type="Pfam" id="PF02518">
    <property type="entry name" value="HATPase_c"/>
    <property type="match status" value="1"/>
</dbReference>
<evidence type="ECO:0000256" key="1">
    <source>
        <dbReference type="ARBA" id="ARBA00000085"/>
    </source>
</evidence>
<dbReference type="InterPro" id="IPR004358">
    <property type="entry name" value="Sig_transdc_His_kin-like_C"/>
</dbReference>
<dbReference type="AlphaFoldDB" id="A0A841J1B6"/>